<organism evidence="1">
    <name type="scientific">Anguilla anguilla</name>
    <name type="common">European freshwater eel</name>
    <name type="synonym">Muraena anguilla</name>
    <dbReference type="NCBI Taxonomy" id="7936"/>
    <lineage>
        <taxon>Eukaryota</taxon>
        <taxon>Metazoa</taxon>
        <taxon>Chordata</taxon>
        <taxon>Craniata</taxon>
        <taxon>Vertebrata</taxon>
        <taxon>Euteleostomi</taxon>
        <taxon>Actinopterygii</taxon>
        <taxon>Neopterygii</taxon>
        <taxon>Teleostei</taxon>
        <taxon>Anguilliformes</taxon>
        <taxon>Anguillidae</taxon>
        <taxon>Anguilla</taxon>
    </lineage>
</organism>
<evidence type="ECO:0000313" key="1">
    <source>
        <dbReference type="EMBL" id="JAH90546.1"/>
    </source>
</evidence>
<sequence length="43" mass="4998">MSKHIFHKVLFTKASRHTGKGRFSLKTWKHIAKSAYILSGNQR</sequence>
<protein>
    <submittedName>
        <fullName evidence="1">Uncharacterized protein</fullName>
    </submittedName>
</protein>
<dbReference type="EMBL" id="GBXM01018031">
    <property type="protein sequence ID" value="JAH90546.1"/>
    <property type="molecule type" value="Transcribed_RNA"/>
</dbReference>
<proteinExistence type="predicted"/>
<accession>A0A0E9WJS5</accession>
<name>A0A0E9WJS5_ANGAN</name>
<dbReference type="AlphaFoldDB" id="A0A0E9WJS5"/>
<reference evidence="1" key="1">
    <citation type="submission" date="2014-11" db="EMBL/GenBank/DDBJ databases">
        <authorList>
            <person name="Amaro Gonzalez C."/>
        </authorList>
    </citation>
    <scope>NUCLEOTIDE SEQUENCE</scope>
</reference>
<reference evidence="1" key="2">
    <citation type="journal article" date="2015" name="Fish Shellfish Immunol.">
        <title>Early steps in the European eel (Anguilla anguilla)-Vibrio vulnificus interaction in the gills: Role of the RtxA13 toxin.</title>
        <authorList>
            <person name="Callol A."/>
            <person name="Pajuelo D."/>
            <person name="Ebbesson L."/>
            <person name="Teles M."/>
            <person name="MacKenzie S."/>
            <person name="Amaro C."/>
        </authorList>
    </citation>
    <scope>NUCLEOTIDE SEQUENCE</scope>
</reference>